<dbReference type="InterPro" id="IPR008688">
    <property type="entry name" value="ATP_synth_Bsub_B/MI25"/>
</dbReference>
<protein>
    <submittedName>
        <fullName evidence="9">Uncharacterized protein</fullName>
    </submittedName>
</protein>
<keyword evidence="8" id="KW-1133">Transmembrane helix</keyword>
<proteinExistence type="predicted"/>
<keyword evidence="3" id="KW-0138">CF(0)</keyword>
<organism evidence="9">
    <name type="scientific">Prototheca wickerhamii</name>
    <dbReference type="NCBI Taxonomy" id="3111"/>
    <lineage>
        <taxon>Eukaryota</taxon>
        <taxon>Viridiplantae</taxon>
        <taxon>Chlorophyta</taxon>
        <taxon>core chlorophytes</taxon>
        <taxon>Trebouxiophyceae</taxon>
        <taxon>Chlorellales</taxon>
        <taxon>Chlorellaceae</taxon>
        <taxon>Prototheca</taxon>
    </lineage>
</organism>
<keyword evidence="8" id="KW-0812">Transmembrane</keyword>
<dbReference type="GO" id="GO:0031966">
    <property type="term" value="C:mitochondrial membrane"/>
    <property type="evidence" value="ECO:0007669"/>
    <property type="project" value="UniProtKB-SubCell"/>
</dbReference>
<evidence type="ECO:0000256" key="8">
    <source>
        <dbReference type="SAM" id="Phobius"/>
    </source>
</evidence>
<sequence>MKPLFQPYILLYIVLAFCVASSKHILIYNEETLVLICFFGFIFAIKHSFGNTITESIQERGDTIHDELKQSYVTQISQDLAIREQYQQIIPVSHVLDVLSTSLIEQSKATQKGAQSSLKQQIDFQIYKMYTHLYKLQQSFPQKLQKKIHDNVLLNIQQSLALSQKPINSIKNAKKKLKAKNFA</sequence>
<reference evidence="9" key="1">
    <citation type="journal article" date="1994" name="J. Mol. Biol.">
        <title>Complete sequence of the mitochondrial DNA of the chlorophyte alga Prototheca wickerhamii. Gene content and genome organization.</title>
        <authorList>
            <person name="Wolff G."/>
            <person name="Plante I."/>
            <person name="Lang B.F."/>
            <person name="Kueck U."/>
            <person name="Burger G."/>
        </authorList>
    </citation>
    <scope>NUCLEOTIDE SEQUENCE</scope>
    <source>
        <strain evidence="9">263-11</strain>
    </source>
</reference>
<evidence type="ECO:0000256" key="4">
    <source>
        <dbReference type="ARBA" id="ARBA00022781"/>
    </source>
</evidence>
<evidence type="ECO:0000256" key="7">
    <source>
        <dbReference type="ARBA" id="ARBA00023136"/>
    </source>
</evidence>
<evidence type="ECO:0000256" key="5">
    <source>
        <dbReference type="ARBA" id="ARBA00023065"/>
    </source>
</evidence>
<dbReference type="EMBL" id="U02970">
    <property type="protein sequence ID" value="AAD12643.1"/>
    <property type="molecule type" value="Genomic_DNA"/>
</dbReference>
<accession>Q35691</accession>
<evidence type="ECO:0000256" key="1">
    <source>
        <dbReference type="ARBA" id="ARBA00004325"/>
    </source>
</evidence>
<dbReference type="GO" id="GO:0015078">
    <property type="term" value="F:proton transmembrane transporter activity"/>
    <property type="evidence" value="ECO:0007669"/>
    <property type="project" value="InterPro"/>
</dbReference>
<dbReference type="GO" id="GO:0015986">
    <property type="term" value="P:proton motive force-driven ATP synthesis"/>
    <property type="evidence" value="ECO:0007669"/>
    <property type="project" value="InterPro"/>
</dbReference>
<geneLocation type="mitochondrion" evidence="9"/>
<keyword evidence="2" id="KW-0813">Transport</keyword>
<dbReference type="GeneID" id="802130"/>
<comment type="subcellular location">
    <subcellularLocation>
        <location evidence="1">Mitochondrion membrane</location>
    </subcellularLocation>
</comment>
<dbReference type="Pfam" id="PF05405">
    <property type="entry name" value="Mt_ATP-synt_B"/>
    <property type="match status" value="1"/>
</dbReference>
<keyword evidence="5" id="KW-0406">Ion transport</keyword>
<dbReference type="RefSeq" id="NP_042255.1">
    <property type="nucleotide sequence ID" value="NC_001613.1"/>
</dbReference>
<evidence type="ECO:0000256" key="6">
    <source>
        <dbReference type="ARBA" id="ARBA00023128"/>
    </source>
</evidence>
<dbReference type="PIR" id="T11924">
    <property type="entry name" value="T11924"/>
</dbReference>
<dbReference type="GO" id="GO:0045259">
    <property type="term" value="C:proton-transporting ATP synthase complex"/>
    <property type="evidence" value="ECO:0007669"/>
    <property type="project" value="UniProtKB-KW"/>
</dbReference>
<keyword evidence="6 9" id="KW-0496">Mitochondrion</keyword>
<evidence type="ECO:0000256" key="2">
    <source>
        <dbReference type="ARBA" id="ARBA00022448"/>
    </source>
</evidence>
<keyword evidence="4" id="KW-0375">Hydrogen ion transport</keyword>
<name>Q35691_PROWI</name>
<evidence type="ECO:0000313" key="9">
    <source>
        <dbReference type="EMBL" id="AAD12643.1"/>
    </source>
</evidence>
<keyword evidence="7 8" id="KW-0472">Membrane</keyword>
<feature type="transmembrane region" description="Helical" evidence="8">
    <location>
        <begin position="32"/>
        <end position="49"/>
    </location>
</feature>
<feature type="transmembrane region" description="Helical" evidence="8">
    <location>
        <begin position="7"/>
        <end position="26"/>
    </location>
</feature>
<evidence type="ECO:0000256" key="3">
    <source>
        <dbReference type="ARBA" id="ARBA00022547"/>
    </source>
</evidence>
<dbReference type="AlphaFoldDB" id="Q35691"/>